<dbReference type="GO" id="GO:0006508">
    <property type="term" value="P:proteolysis"/>
    <property type="evidence" value="ECO:0007669"/>
    <property type="project" value="UniProtKB-KW"/>
</dbReference>
<gene>
    <name evidence="5" type="ORF">F7731_08870</name>
</gene>
<dbReference type="RefSeq" id="WP_151534395.1">
    <property type="nucleotide sequence ID" value="NZ_WBOS01000002.1"/>
</dbReference>
<evidence type="ECO:0000313" key="6">
    <source>
        <dbReference type="Proteomes" id="UP000481030"/>
    </source>
</evidence>
<evidence type="ECO:0000256" key="2">
    <source>
        <dbReference type="ARBA" id="ARBA00022723"/>
    </source>
</evidence>
<dbReference type="NCBIfam" id="NF005914">
    <property type="entry name" value="PRK07907.1"/>
    <property type="match status" value="1"/>
</dbReference>
<dbReference type="PANTHER" id="PTHR43270">
    <property type="entry name" value="BETA-ALA-HIS DIPEPTIDASE"/>
    <property type="match status" value="1"/>
</dbReference>
<dbReference type="Gene3D" id="3.40.630.10">
    <property type="entry name" value="Zn peptidases"/>
    <property type="match status" value="1"/>
</dbReference>
<proteinExistence type="predicted"/>
<dbReference type="Pfam" id="PF01546">
    <property type="entry name" value="Peptidase_M20"/>
    <property type="match status" value="1"/>
</dbReference>
<keyword evidence="3" id="KW-0378">Hydrolase</keyword>
<dbReference type="SUPFAM" id="SSF53187">
    <property type="entry name" value="Zn-dependent exopeptidases"/>
    <property type="match status" value="1"/>
</dbReference>
<evidence type="ECO:0000256" key="1">
    <source>
        <dbReference type="ARBA" id="ARBA00022670"/>
    </source>
</evidence>
<reference evidence="5 6" key="1">
    <citation type="journal article" date="2016" name="Antonie Van Leeuwenhoek">
        <title>Bacillus depressus sp. nov., isolated from soil of a sunflower field.</title>
        <authorList>
            <person name="Wei X."/>
            <person name="Xin D."/>
            <person name="Xin Y."/>
            <person name="Zhang H."/>
            <person name="Wang T."/>
            <person name="Zhang J."/>
        </authorList>
    </citation>
    <scope>NUCLEOTIDE SEQUENCE [LARGE SCALE GENOMIC DNA]</scope>
    <source>
        <strain evidence="5 6">BZ1</strain>
    </source>
</reference>
<dbReference type="NCBIfam" id="NF006053">
    <property type="entry name" value="PRK08201.1"/>
    <property type="match status" value="1"/>
</dbReference>
<comment type="caution">
    <text evidence="5">The sequence shown here is derived from an EMBL/GenBank/DDBJ whole genome shotgun (WGS) entry which is preliminary data.</text>
</comment>
<name>A0A6L3V8B8_9BACI</name>
<keyword evidence="2" id="KW-0479">Metal-binding</keyword>
<evidence type="ECO:0000259" key="4">
    <source>
        <dbReference type="Pfam" id="PF07687"/>
    </source>
</evidence>
<dbReference type="InterPro" id="IPR051458">
    <property type="entry name" value="Cyt/Met_Dipeptidase"/>
</dbReference>
<dbReference type="Pfam" id="PF07687">
    <property type="entry name" value="M20_dimer"/>
    <property type="match status" value="1"/>
</dbReference>
<dbReference type="Proteomes" id="UP000481030">
    <property type="component" value="Unassembled WGS sequence"/>
</dbReference>
<dbReference type="CDD" id="cd05680">
    <property type="entry name" value="M20_dipept_like"/>
    <property type="match status" value="1"/>
</dbReference>
<dbReference type="InterPro" id="IPR011650">
    <property type="entry name" value="Peptidase_M20_dimer"/>
</dbReference>
<dbReference type="OrthoDB" id="9761532at2"/>
<keyword evidence="1" id="KW-0645">Protease</keyword>
<dbReference type="InterPro" id="IPR036264">
    <property type="entry name" value="Bact_exopeptidase_dim_dom"/>
</dbReference>
<sequence>MEQAILDYLKDKREIYLKELSEFLSIPSISALPDHKGDVQKAAEWTADALERIGMEQVKVYETKGHPVVYGEWLKAEGKPTILIYGHYDVQPVDPLHLWETPPFEAAIRDEKIYARGATDDKGQVFMHLKAVEAILQSTGTLPVNFKFCIEGEEEIGSPNLPTFVEENKELLAADVIVISDTGMLEKGKPAICYGLRGLCGLQIDVKGAKGDLHSGLFGGAIQNPIHALVQLVNSFHDANGKITVDGFYDRVQLLTDEEKQAYANLNISDESFKEQAGASELFGEEGFTTLERVWVRPTLEVNGIYGGFQGEGIKTVIPSEASAKITCRLVPDQDPDEIVSLLQKHIEKNKPEGVEVTVSLFDKGSPFVTPFDHPAIQAAGRVYEKVYGVPTSYTRMGGSIPIVAAFDQILKLPVVLMGFGLPDENFHAPNEHFHLENFDKGLDTLCYYWYELENSL</sequence>
<dbReference type="AlphaFoldDB" id="A0A6L3V8B8"/>
<keyword evidence="6" id="KW-1185">Reference proteome</keyword>
<organism evidence="5 6">
    <name type="scientific">Cytobacillus depressus</name>
    <dbReference type="NCBI Taxonomy" id="1602942"/>
    <lineage>
        <taxon>Bacteria</taxon>
        <taxon>Bacillati</taxon>
        <taxon>Bacillota</taxon>
        <taxon>Bacilli</taxon>
        <taxon>Bacillales</taxon>
        <taxon>Bacillaceae</taxon>
        <taxon>Cytobacillus</taxon>
    </lineage>
</organism>
<evidence type="ECO:0000313" key="5">
    <source>
        <dbReference type="EMBL" id="KAB2337692.1"/>
    </source>
</evidence>
<evidence type="ECO:0000256" key="3">
    <source>
        <dbReference type="ARBA" id="ARBA00022801"/>
    </source>
</evidence>
<dbReference type="EMBL" id="WBOS01000002">
    <property type="protein sequence ID" value="KAB2337692.1"/>
    <property type="molecule type" value="Genomic_DNA"/>
</dbReference>
<dbReference type="GO" id="GO:0008233">
    <property type="term" value="F:peptidase activity"/>
    <property type="evidence" value="ECO:0007669"/>
    <property type="project" value="UniProtKB-KW"/>
</dbReference>
<accession>A0A6L3V8B8</accession>
<dbReference type="Gene3D" id="3.30.70.360">
    <property type="match status" value="1"/>
</dbReference>
<feature type="domain" description="Peptidase M20 dimerisation" evidence="4">
    <location>
        <begin position="194"/>
        <end position="354"/>
    </location>
</feature>
<dbReference type="PANTHER" id="PTHR43270:SF12">
    <property type="entry name" value="SUCCINYL-DIAMINOPIMELATE DESUCCINYLASE"/>
    <property type="match status" value="1"/>
</dbReference>
<dbReference type="SUPFAM" id="SSF55031">
    <property type="entry name" value="Bacterial exopeptidase dimerisation domain"/>
    <property type="match status" value="1"/>
</dbReference>
<dbReference type="NCBIfam" id="NF006579">
    <property type="entry name" value="PRK09104.1"/>
    <property type="match status" value="1"/>
</dbReference>
<protein>
    <submittedName>
        <fullName evidence="5">Dipeptidase</fullName>
    </submittedName>
</protein>
<dbReference type="InterPro" id="IPR002933">
    <property type="entry name" value="Peptidase_M20"/>
</dbReference>
<dbReference type="GO" id="GO:0046872">
    <property type="term" value="F:metal ion binding"/>
    <property type="evidence" value="ECO:0007669"/>
    <property type="project" value="UniProtKB-KW"/>
</dbReference>